<dbReference type="GO" id="GO:0016787">
    <property type="term" value="F:hydrolase activity"/>
    <property type="evidence" value="ECO:0007669"/>
    <property type="project" value="UniProtKB-KW"/>
</dbReference>
<keyword evidence="3" id="KW-1185">Reference proteome</keyword>
<feature type="domain" description="Serine aminopeptidase S33" evidence="1">
    <location>
        <begin position="52"/>
        <end position="311"/>
    </location>
</feature>
<proteinExistence type="predicted"/>
<keyword evidence="2" id="KW-0378">Hydrolase</keyword>
<name>N0B7R6_9HYPH</name>
<dbReference type="Proteomes" id="UP000005952">
    <property type="component" value="Chromosome"/>
</dbReference>
<dbReference type="KEGG" id="hdt:HYPDE_36858"/>
<evidence type="ECO:0000313" key="3">
    <source>
        <dbReference type="Proteomes" id="UP000005952"/>
    </source>
</evidence>
<evidence type="ECO:0000313" key="2">
    <source>
        <dbReference type="EMBL" id="AGK59043.1"/>
    </source>
</evidence>
<accession>N0B7R6</accession>
<dbReference type="STRING" id="670307.HYPDE_36858"/>
<dbReference type="InterPro" id="IPR029058">
    <property type="entry name" value="AB_hydrolase_fold"/>
</dbReference>
<dbReference type="EMBL" id="CP005587">
    <property type="protein sequence ID" value="AGK59043.1"/>
    <property type="molecule type" value="Genomic_DNA"/>
</dbReference>
<dbReference type="HOGENOM" id="CLU_026209_10_1_5"/>
<reference evidence="2 3" key="1">
    <citation type="journal article" date="2013" name="Genome Announc.">
        <title>Genome sequences for three denitrifying bacterial strains isolated from a uranium- and nitrate-contaminated subsurface environment.</title>
        <authorList>
            <person name="Venkatramanan R."/>
            <person name="Prakash O."/>
            <person name="Woyke T."/>
            <person name="Chain P."/>
            <person name="Goodwin L.A."/>
            <person name="Watson D."/>
            <person name="Brooks S."/>
            <person name="Kostka J.E."/>
            <person name="Green S.J."/>
        </authorList>
    </citation>
    <scope>NUCLEOTIDE SEQUENCE [LARGE SCALE GENOMIC DNA]</scope>
    <source>
        <strain evidence="2 3">1NES1</strain>
    </source>
</reference>
<dbReference type="InterPro" id="IPR051044">
    <property type="entry name" value="MAG_DAG_Lipase"/>
</dbReference>
<dbReference type="AlphaFoldDB" id="N0B7R6"/>
<protein>
    <submittedName>
        <fullName evidence="2">Alpha/beta hydrolase fold protein</fullName>
    </submittedName>
</protein>
<gene>
    <name evidence="2" type="ORF">HYPDE_36858</name>
</gene>
<evidence type="ECO:0000259" key="1">
    <source>
        <dbReference type="Pfam" id="PF12146"/>
    </source>
</evidence>
<dbReference type="eggNOG" id="COG2267">
    <property type="taxonomic scope" value="Bacteria"/>
</dbReference>
<dbReference type="SUPFAM" id="SSF53474">
    <property type="entry name" value="alpha/beta-Hydrolases"/>
    <property type="match status" value="1"/>
</dbReference>
<dbReference type="Gene3D" id="3.40.50.1820">
    <property type="entry name" value="alpha/beta hydrolase"/>
    <property type="match status" value="1"/>
</dbReference>
<dbReference type="PANTHER" id="PTHR11614">
    <property type="entry name" value="PHOSPHOLIPASE-RELATED"/>
    <property type="match status" value="1"/>
</dbReference>
<organism evidence="2 3">
    <name type="scientific">Hyphomicrobium denitrificans 1NES1</name>
    <dbReference type="NCBI Taxonomy" id="670307"/>
    <lineage>
        <taxon>Bacteria</taxon>
        <taxon>Pseudomonadati</taxon>
        <taxon>Pseudomonadota</taxon>
        <taxon>Alphaproteobacteria</taxon>
        <taxon>Hyphomicrobiales</taxon>
        <taxon>Hyphomicrobiaceae</taxon>
        <taxon>Hyphomicrobium</taxon>
    </lineage>
</organism>
<sequence length="335" mass="36682">MLTPQTRRKPESAMKLVSLSINPVPSGAMVAEFDGYDGLKLRSALWQPTRGPVRGTVCIVQGRGEFIEKYFEVIADLRRRGFAVATFDLRGQGGSERLLSNPHKGHVIAFTEYDRDLAIFIDEIVKPALPQPLIGLGHSLGGNILLRNAQDEASPFARMVLMAPMIAIHQNMLGVSPAAARIYANVACLFGFAGAYVRGGGDEPDDFKDFETNRLTSDHVRWSRNKAVIEAAPELATGSPTVGWLRAALRSTAMLLRPDYPKYVCVPMMLFAAGADKVVSTQAIEDFAVDLKFGAHILMPGSRHEILQETDAVRQRFWAAFDAYMGITATSSEKA</sequence>
<dbReference type="InterPro" id="IPR022742">
    <property type="entry name" value="Hydrolase_4"/>
</dbReference>
<dbReference type="Pfam" id="PF12146">
    <property type="entry name" value="Hydrolase_4"/>
    <property type="match status" value="1"/>
</dbReference>